<feature type="transmembrane region" description="Helical" evidence="1">
    <location>
        <begin position="22"/>
        <end position="42"/>
    </location>
</feature>
<proteinExistence type="predicted"/>
<keyword evidence="1" id="KW-1133">Transmembrane helix</keyword>
<keyword evidence="1" id="KW-0472">Membrane</keyword>
<name>A0ABW4UCD2_9HYPH</name>
<gene>
    <name evidence="2" type="ORF">ACFSOZ_11665</name>
</gene>
<feature type="transmembrane region" description="Helical" evidence="1">
    <location>
        <begin position="48"/>
        <end position="66"/>
    </location>
</feature>
<sequence>MAIPLTTDIAQMFDGYGRQARLFPGLLTIFPPLLAVMAWFPWLILSSVAATLLTIATSCGLLYALGSWARTKGRRIEPGLRKRWGGWPTTILLRHTSELDVHTRKRYHAFLGGAVPDLPAFPTAEQEAADPAAANSVYDSAVIWLKERARGKEFAMVNRENAQYGFRRNLRGLKPIGITACVITLLASVGAIIYSNPGFIDLIQAHAWRAAITVLTPLGPAVLSAMAVNAFAILIWIFVVSNRWVYEAGIQYATALLATCDKVQLQQTPAARNAAITGN</sequence>
<keyword evidence="3" id="KW-1185">Reference proteome</keyword>
<protein>
    <recommendedName>
        <fullName evidence="4">DUF4231 domain-containing protein</fullName>
    </recommendedName>
</protein>
<comment type="caution">
    <text evidence="2">The sequence shown here is derived from an EMBL/GenBank/DDBJ whole genome shotgun (WGS) entry which is preliminary data.</text>
</comment>
<evidence type="ECO:0000256" key="1">
    <source>
        <dbReference type="SAM" id="Phobius"/>
    </source>
</evidence>
<reference evidence="3" key="1">
    <citation type="journal article" date="2019" name="Int. J. Syst. Evol. Microbiol.">
        <title>The Global Catalogue of Microorganisms (GCM) 10K type strain sequencing project: providing services to taxonomists for standard genome sequencing and annotation.</title>
        <authorList>
            <consortium name="The Broad Institute Genomics Platform"/>
            <consortium name="The Broad Institute Genome Sequencing Center for Infectious Disease"/>
            <person name="Wu L."/>
            <person name="Ma J."/>
        </authorList>
    </citation>
    <scope>NUCLEOTIDE SEQUENCE [LARGE SCALE GENOMIC DNA]</scope>
    <source>
        <strain evidence="3">CGMCC 1.16225</strain>
    </source>
</reference>
<keyword evidence="1" id="KW-0812">Transmembrane</keyword>
<evidence type="ECO:0008006" key="4">
    <source>
        <dbReference type="Google" id="ProtNLM"/>
    </source>
</evidence>
<evidence type="ECO:0000313" key="3">
    <source>
        <dbReference type="Proteomes" id="UP001597405"/>
    </source>
</evidence>
<accession>A0ABW4UCD2</accession>
<dbReference type="EMBL" id="JBHUGZ010000007">
    <property type="protein sequence ID" value="MFD1983324.1"/>
    <property type="molecule type" value="Genomic_DNA"/>
</dbReference>
<evidence type="ECO:0000313" key="2">
    <source>
        <dbReference type="EMBL" id="MFD1983324.1"/>
    </source>
</evidence>
<feature type="transmembrane region" description="Helical" evidence="1">
    <location>
        <begin position="176"/>
        <end position="194"/>
    </location>
</feature>
<dbReference type="Proteomes" id="UP001597405">
    <property type="component" value="Unassembled WGS sequence"/>
</dbReference>
<feature type="transmembrane region" description="Helical" evidence="1">
    <location>
        <begin position="214"/>
        <end position="239"/>
    </location>
</feature>
<organism evidence="2 3">
    <name type="scientific">Mesorhizobium newzealandense</name>
    <dbReference type="NCBI Taxonomy" id="1300302"/>
    <lineage>
        <taxon>Bacteria</taxon>
        <taxon>Pseudomonadati</taxon>
        <taxon>Pseudomonadota</taxon>
        <taxon>Alphaproteobacteria</taxon>
        <taxon>Hyphomicrobiales</taxon>
        <taxon>Phyllobacteriaceae</taxon>
        <taxon>Mesorhizobium</taxon>
    </lineage>
</organism>
<dbReference type="RefSeq" id="WP_379097520.1">
    <property type="nucleotide sequence ID" value="NZ_JBHUGZ010000007.1"/>
</dbReference>